<dbReference type="Proteomes" id="UP000594042">
    <property type="component" value="Chromosome"/>
</dbReference>
<dbReference type="RefSeq" id="WP_055095838.1">
    <property type="nucleotide sequence ID" value="NZ_AP023322.1"/>
</dbReference>
<feature type="compositionally biased region" description="Low complexity" evidence="1">
    <location>
        <begin position="146"/>
        <end position="156"/>
    </location>
</feature>
<feature type="signal peptide" evidence="2">
    <location>
        <begin position="1"/>
        <end position="22"/>
    </location>
</feature>
<dbReference type="EMBL" id="AP023322">
    <property type="protein sequence ID" value="BCI61794.1"/>
    <property type="molecule type" value="Genomic_DNA"/>
</dbReference>
<keyword evidence="2" id="KW-0732">Signal</keyword>
<dbReference type="AlphaFoldDB" id="A0A7G1HTP9"/>
<dbReference type="KEGG" id="copr:Cop2CBH44_01470"/>
<evidence type="ECO:0008006" key="5">
    <source>
        <dbReference type="Google" id="ProtNLM"/>
    </source>
</evidence>
<keyword evidence="4" id="KW-1185">Reference proteome</keyword>
<proteinExistence type="predicted"/>
<protein>
    <recommendedName>
        <fullName evidence="5">Outer membrane protein beta-barrel domain-containing protein</fullName>
    </recommendedName>
</protein>
<evidence type="ECO:0000256" key="1">
    <source>
        <dbReference type="SAM" id="MobiDB-lite"/>
    </source>
</evidence>
<sequence>MGIKRFAAGVALSFLVLSAAQAQEIKADSIGSGTGHRNERSDSLRILSDELKQLKSQLDAGEKERQVETVWKRKKYWKLGFGIPSIERTDGEAMTWKTEFAVSLQRGKTAYFHSKPLWGMVKFGIDYGFMDLSYAKLKLKTAGTATASSSTPATSPGPNPDDGFDEIVSDDPSGSLLSLAGVDLGMHKFEYGLHVGPSISVNPWKGLIVAAYFHALPTASGILENDSFSYGFGCALSAGASVSYKAISVGVEGVWSSIKYKQASFEDDEDDESSSGEGSADLFGTKDFRLKQKGPRFYIALRF</sequence>
<evidence type="ECO:0000313" key="3">
    <source>
        <dbReference type="EMBL" id="BCI61794.1"/>
    </source>
</evidence>
<reference evidence="4" key="1">
    <citation type="submission" date="2020-07" db="EMBL/GenBank/DDBJ databases">
        <title>Complete genome sequencing of Coprobacter sp. strain 2CBH44.</title>
        <authorList>
            <person name="Sakamoto M."/>
            <person name="Murakami T."/>
            <person name="Mori H."/>
        </authorList>
    </citation>
    <scope>NUCLEOTIDE SEQUENCE [LARGE SCALE GENOMIC DNA]</scope>
    <source>
        <strain evidence="4">2CBH44</strain>
    </source>
</reference>
<name>A0A7G1HTP9_9BACT</name>
<evidence type="ECO:0000256" key="2">
    <source>
        <dbReference type="SAM" id="SignalP"/>
    </source>
</evidence>
<organism evidence="3 4">
    <name type="scientific">Coprobacter secundus subsp. similis</name>
    <dbReference type="NCBI Taxonomy" id="2751153"/>
    <lineage>
        <taxon>Bacteria</taxon>
        <taxon>Pseudomonadati</taxon>
        <taxon>Bacteroidota</taxon>
        <taxon>Bacteroidia</taxon>
        <taxon>Bacteroidales</taxon>
        <taxon>Barnesiellaceae</taxon>
        <taxon>Coprobacter</taxon>
    </lineage>
</organism>
<evidence type="ECO:0000313" key="4">
    <source>
        <dbReference type="Proteomes" id="UP000594042"/>
    </source>
</evidence>
<accession>A0A7G1HTP9</accession>
<feature type="region of interest" description="Disordered" evidence="1">
    <location>
        <begin position="146"/>
        <end position="166"/>
    </location>
</feature>
<gene>
    <name evidence="3" type="ORF">Cop2CBH44_01470</name>
</gene>
<feature type="chain" id="PRO_5028798570" description="Outer membrane protein beta-barrel domain-containing protein" evidence="2">
    <location>
        <begin position="23"/>
        <end position="303"/>
    </location>
</feature>